<evidence type="ECO:0000313" key="3">
    <source>
        <dbReference type="Proteomes" id="UP000594263"/>
    </source>
</evidence>
<protein>
    <recommendedName>
        <fullName evidence="4">Cysteine-rich transmembrane CYSTM domain-containing protein</fullName>
    </recommendedName>
</protein>
<reference evidence="2" key="1">
    <citation type="submission" date="2021-01" db="UniProtKB">
        <authorList>
            <consortium name="EnsemblPlants"/>
        </authorList>
    </citation>
    <scope>IDENTIFICATION</scope>
</reference>
<evidence type="ECO:0000313" key="2">
    <source>
        <dbReference type="EnsemblPlants" id="Kaladp0001s0262.1.v1.1"/>
    </source>
</evidence>
<sequence length="80" mass="8647">MGEQTNYAQPYPAPQAQYMNNPQEAPPVTEPAKYIAPETVSRGGRAPAKGKLGFLEGFLTAMCCCCCVEECCCCDLSICF</sequence>
<accession>A0A7N0R8U7</accession>
<keyword evidence="3" id="KW-1185">Reference proteome</keyword>
<evidence type="ECO:0000256" key="1">
    <source>
        <dbReference type="SAM" id="MobiDB-lite"/>
    </source>
</evidence>
<dbReference type="EnsemblPlants" id="Kaladp0001s0262.1.v1.1">
    <property type="protein sequence ID" value="Kaladp0001s0262.1.v1.1"/>
    <property type="gene ID" value="Kaladp0001s0262.v1.1"/>
</dbReference>
<name>A0A7N0R8U7_KALFE</name>
<dbReference type="AlphaFoldDB" id="A0A7N0R8U7"/>
<dbReference type="Gramene" id="Kaladp0001s0262.1.v1.1">
    <property type="protein sequence ID" value="Kaladp0001s0262.1.v1.1"/>
    <property type="gene ID" value="Kaladp0001s0262.v1.1"/>
</dbReference>
<feature type="region of interest" description="Disordered" evidence="1">
    <location>
        <begin position="1"/>
        <end position="29"/>
    </location>
</feature>
<dbReference type="Proteomes" id="UP000594263">
    <property type="component" value="Unplaced"/>
</dbReference>
<proteinExistence type="predicted"/>
<feature type="compositionally biased region" description="Low complexity" evidence="1">
    <location>
        <begin position="7"/>
        <end position="18"/>
    </location>
</feature>
<evidence type="ECO:0008006" key="4">
    <source>
        <dbReference type="Google" id="ProtNLM"/>
    </source>
</evidence>
<organism evidence="2 3">
    <name type="scientific">Kalanchoe fedtschenkoi</name>
    <name type="common">Lavender scallops</name>
    <name type="synonym">South American air plant</name>
    <dbReference type="NCBI Taxonomy" id="63787"/>
    <lineage>
        <taxon>Eukaryota</taxon>
        <taxon>Viridiplantae</taxon>
        <taxon>Streptophyta</taxon>
        <taxon>Embryophyta</taxon>
        <taxon>Tracheophyta</taxon>
        <taxon>Spermatophyta</taxon>
        <taxon>Magnoliopsida</taxon>
        <taxon>eudicotyledons</taxon>
        <taxon>Gunneridae</taxon>
        <taxon>Pentapetalae</taxon>
        <taxon>Saxifragales</taxon>
        <taxon>Crassulaceae</taxon>
        <taxon>Kalanchoe</taxon>
    </lineage>
</organism>